<dbReference type="Proteomes" id="UP000236291">
    <property type="component" value="Unassembled WGS sequence"/>
</dbReference>
<protein>
    <submittedName>
        <fullName evidence="4">RNA recognition motif-containing protein</fullName>
    </submittedName>
</protein>
<organism evidence="4 5">
    <name type="scientific">Trifolium pratense</name>
    <name type="common">Red clover</name>
    <dbReference type="NCBI Taxonomy" id="57577"/>
    <lineage>
        <taxon>Eukaryota</taxon>
        <taxon>Viridiplantae</taxon>
        <taxon>Streptophyta</taxon>
        <taxon>Embryophyta</taxon>
        <taxon>Tracheophyta</taxon>
        <taxon>Spermatophyta</taxon>
        <taxon>Magnoliopsida</taxon>
        <taxon>eudicotyledons</taxon>
        <taxon>Gunneridae</taxon>
        <taxon>Pentapetalae</taxon>
        <taxon>rosids</taxon>
        <taxon>fabids</taxon>
        <taxon>Fabales</taxon>
        <taxon>Fabaceae</taxon>
        <taxon>Papilionoideae</taxon>
        <taxon>50 kb inversion clade</taxon>
        <taxon>NPAAA clade</taxon>
        <taxon>Hologalegina</taxon>
        <taxon>IRL clade</taxon>
        <taxon>Trifolieae</taxon>
        <taxon>Trifolium</taxon>
    </lineage>
</organism>
<dbReference type="ExpressionAtlas" id="A0A2K3NDF2">
    <property type="expression patterns" value="baseline"/>
</dbReference>
<reference evidence="4 5" key="2">
    <citation type="journal article" date="2017" name="Front. Plant Sci.">
        <title>Gene Classification and Mining of Molecular Markers Useful in Red Clover (Trifolium pratense) Breeding.</title>
        <authorList>
            <person name="Istvanek J."/>
            <person name="Dluhosova J."/>
            <person name="Dluhos P."/>
            <person name="Patkova L."/>
            <person name="Nedelnik J."/>
            <person name="Repkova J."/>
        </authorList>
    </citation>
    <scope>NUCLEOTIDE SEQUENCE [LARGE SCALE GENOMIC DNA]</scope>
    <source>
        <strain evidence="5">cv. Tatra</strain>
        <tissue evidence="4">Young leaves</tissue>
    </source>
</reference>
<dbReference type="PANTHER" id="PTHR37200">
    <property type="entry name" value="RNA-BINDING (RRM/RBD/RNP MOTIFS) FAMILY PROTEIN"/>
    <property type="match status" value="1"/>
</dbReference>
<dbReference type="InterPro" id="IPR012677">
    <property type="entry name" value="Nucleotide-bd_a/b_plait_sf"/>
</dbReference>
<dbReference type="SUPFAM" id="SSF54928">
    <property type="entry name" value="RNA-binding domain, RBD"/>
    <property type="match status" value="1"/>
</dbReference>
<feature type="compositionally biased region" description="Acidic residues" evidence="2">
    <location>
        <begin position="140"/>
        <end position="157"/>
    </location>
</feature>
<sequence>MVDEKVVPVRSRVRLANLPKKRNIDRDLKAAFQGIPGISNIVPAVMGNKKTRDPICKGFAFVDFKHERDAVRFVELYTGQTITFGKIQKQIKCELVNAQSSSSSLELRNDLSTALPLLPSFEEDSNEDSNMDDSSLGTWEETDLDDSDEQRESDVENEEFVTALKLDSDNRVEMTKQVDGKKKASVKVGQENAPKKKPSTKENAKKVVDVPGSAKRLKIKEKAVLIDVFSKYGSKTSPASKDR</sequence>
<evidence type="ECO:0000256" key="2">
    <source>
        <dbReference type="SAM" id="MobiDB-lite"/>
    </source>
</evidence>
<dbReference type="CDD" id="cd00590">
    <property type="entry name" value="RRM_SF"/>
    <property type="match status" value="1"/>
</dbReference>
<dbReference type="GO" id="GO:0003723">
    <property type="term" value="F:RNA binding"/>
    <property type="evidence" value="ECO:0007669"/>
    <property type="project" value="UniProtKB-UniRule"/>
</dbReference>
<comment type="caution">
    <text evidence="4">The sequence shown here is derived from an EMBL/GenBank/DDBJ whole genome shotgun (WGS) entry which is preliminary data.</text>
</comment>
<dbReference type="InterPro" id="IPR000504">
    <property type="entry name" value="RRM_dom"/>
</dbReference>
<dbReference type="AlphaFoldDB" id="A0A2K3NDF2"/>
<accession>A0A2K3NDF2</accession>
<dbReference type="EMBL" id="ASHM01019660">
    <property type="protein sequence ID" value="PNY01066.1"/>
    <property type="molecule type" value="Genomic_DNA"/>
</dbReference>
<keyword evidence="1" id="KW-0694">RNA-binding</keyword>
<evidence type="ECO:0000313" key="5">
    <source>
        <dbReference type="Proteomes" id="UP000236291"/>
    </source>
</evidence>
<evidence type="ECO:0000259" key="3">
    <source>
        <dbReference type="PROSITE" id="PS50102"/>
    </source>
</evidence>
<dbReference type="Pfam" id="PF00076">
    <property type="entry name" value="RRM_1"/>
    <property type="match status" value="1"/>
</dbReference>
<evidence type="ECO:0000313" key="4">
    <source>
        <dbReference type="EMBL" id="PNY01066.1"/>
    </source>
</evidence>
<evidence type="ECO:0000256" key="1">
    <source>
        <dbReference type="PROSITE-ProRule" id="PRU00176"/>
    </source>
</evidence>
<gene>
    <name evidence="4" type="ORF">L195_g024354</name>
</gene>
<proteinExistence type="predicted"/>
<dbReference type="SMART" id="SM00360">
    <property type="entry name" value="RRM"/>
    <property type="match status" value="1"/>
</dbReference>
<reference evidence="4 5" key="1">
    <citation type="journal article" date="2014" name="Am. J. Bot.">
        <title>Genome assembly and annotation for red clover (Trifolium pratense; Fabaceae).</title>
        <authorList>
            <person name="Istvanek J."/>
            <person name="Jaros M."/>
            <person name="Krenek A."/>
            <person name="Repkova J."/>
        </authorList>
    </citation>
    <scope>NUCLEOTIDE SEQUENCE [LARGE SCALE GENOMIC DNA]</scope>
    <source>
        <strain evidence="5">cv. Tatra</strain>
        <tissue evidence="4">Young leaves</tissue>
    </source>
</reference>
<name>A0A2K3NDF2_TRIPR</name>
<dbReference type="InterPro" id="IPR035979">
    <property type="entry name" value="RBD_domain_sf"/>
</dbReference>
<dbReference type="Gene3D" id="3.30.70.330">
    <property type="match status" value="1"/>
</dbReference>
<dbReference type="STRING" id="57577.A0A2K3NDF2"/>
<dbReference type="PANTHER" id="PTHR37200:SF1">
    <property type="entry name" value="RNA-BINDING (RRM_RBD_RNP MOTIFS) FAMILY PROTEIN"/>
    <property type="match status" value="1"/>
</dbReference>
<feature type="region of interest" description="Disordered" evidence="2">
    <location>
        <begin position="172"/>
        <end position="207"/>
    </location>
</feature>
<feature type="domain" description="RRM" evidence="3">
    <location>
        <begin position="11"/>
        <end position="98"/>
    </location>
</feature>
<feature type="compositionally biased region" description="Basic and acidic residues" evidence="2">
    <location>
        <begin position="172"/>
        <end position="182"/>
    </location>
</feature>
<feature type="compositionally biased region" description="Acidic residues" evidence="2">
    <location>
        <begin position="121"/>
        <end position="131"/>
    </location>
</feature>
<dbReference type="PROSITE" id="PS50102">
    <property type="entry name" value="RRM"/>
    <property type="match status" value="1"/>
</dbReference>
<feature type="region of interest" description="Disordered" evidence="2">
    <location>
        <begin position="119"/>
        <end position="157"/>
    </location>
</feature>